<evidence type="ECO:0000256" key="5">
    <source>
        <dbReference type="ARBA" id="ARBA00022884"/>
    </source>
</evidence>
<dbReference type="EC" id="3.1.13.1" evidence="6"/>
<dbReference type="PANTHER" id="PTHR23355">
    <property type="entry name" value="RIBONUCLEASE"/>
    <property type="match status" value="1"/>
</dbReference>
<evidence type="ECO:0000313" key="9">
    <source>
        <dbReference type="EMBL" id="MEA5260171.1"/>
    </source>
</evidence>
<evidence type="ECO:0000256" key="1">
    <source>
        <dbReference type="ARBA" id="ARBA00022490"/>
    </source>
</evidence>
<keyword evidence="4 6" id="KW-0269">Exonuclease</keyword>
<feature type="domain" description="S1 motif" evidence="8">
    <location>
        <begin position="665"/>
        <end position="746"/>
    </location>
</feature>
<evidence type="ECO:0000256" key="4">
    <source>
        <dbReference type="ARBA" id="ARBA00022839"/>
    </source>
</evidence>
<dbReference type="InterPro" id="IPR012340">
    <property type="entry name" value="NA-bd_OB-fold"/>
</dbReference>
<dbReference type="InterPro" id="IPR011805">
    <property type="entry name" value="RNase_R"/>
</dbReference>
<keyword evidence="5 6" id="KW-0694">RNA-binding</keyword>
<evidence type="ECO:0000256" key="3">
    <source>
        <dbReference type="ARBA" id="ARBA00022801"/>
    </source>
</evidence>
<dbReference type="PROSITE" id="PS01175">
    <property type="entry name" value="RIBONUCLEASE_II"/>
    <property type="match status" value="1"/>
</dbReference>
<accession>A0ABU5QSV2</accession>
<dbReference type="InterPro" id="IPR011129">
    <property type="entry name" value="CSD"/>
</dbReference>
<feature type="region of interest" description="Disordered" evidence="7">
    <location>
        <begin position="743"/>
        <end position="795"/>
    </location>
</feature>
<feature type="compositionally biased region" description="Basic residues" evidence="7">
    <location>
        <begin position="754"/>
        <end position="770"/>
    </location>
</feature>
<comment type="catalytic activity">
    <reaction evidence="6">
        <text>Exonucleolytic cleavage in the 3'- to 5'-direction to yield nucleoside 5'-phosphates.</text>
        <dbReference type="EC" id="3.1.13.1"/>
    </reaction>
</comment>
<proteinExistence type="inferred from homology"/>
<keyword evidence="3 6" id="KW-0378">Hydrolase</keyword>
<keyword evidence="1 6" id="KW-0963">Cytoplasm</keyword>
<dbReference type="SUPFAM" id="SSF50249">
    <property type="entry name" value="Nucleic acid-binding proteins"/>
    <property type="match status" value="3"/>
</dbReference>
<evidence type="ECO:0000313" key="10">
    <source>
        <dbReference type="Proteomes" id="UP001304671"/>
    </source>
</evidence>
<dbReference type="InterPro" id="IPR013223">
    <property type="entry name" value="RNase_B_OB_dom"/>
</dbReference>
<dbReference type="SMART" id="SM00316">
    <property type="entry name" value="S1"/>
    <property type="match status" value="1"/>
</dbReference>
<protein>
    <recommendedName>
        <fullName evidence="6">Ribonuclease R</fullName>
        <shortName evidence="6">RNase R</shortName>
        <ecNumber evidence="6">3.1.13.1</ecNumber>
    </recommendedName>
</protein>
<dbReference type="InterPro" id="IPR001900">
    <property type="entry name" value="RNase_II/R"/>
</dbReference>
<gene>
    <name evidence="6" type="primary">rnr</name>
    <name evidence="9" type="ORF">VB264_20400</name>
</gene>
<dbReference type="Proteomes" id="UP001304671">
    <property type="component" value="Unassembled WGS sequence"/>
</dbReference>
<comment type="subcellular location">
    <subcellularLocation>
        <location evidence="6">Cytoplasm</location>
    </subcellularLocation>
</comment>
<dbReference type="InterPro" id="IPR050180">
    <property type="entry name" value="RNR_Ribonuclease"/>
</dbReference>
<dbReference type="Gene3D" id="2.40.50.140">
    <property type="entry name" value="Nucleic acid-binding proteins"/>
    <property type="match status" value="3"/>
</dbReference>
<dbReference type="PANTHER" id="PTHR23355:SF9">
    <property type="entry name" value="DIS3-LIKE EXONUCLEASE 2"/>
    <property type="match status" value="1"/>
</dbReference>
<feature type="region of interest" description="Disordered" evidence="7">
    <location>
        <begin position="401"/>
        <end position="424"/>
    </location>
</feature>
<dbReference type="Pfam" id="PF00575">
    <property type="entry name" value="S1"/>
    <property type="match status" value="1"/>
</dbReference>
<name>A0ABU5QSV2_9BACT</name>
<keyword evidence="2 6" id="KW-0540">Nuclease</keyword>
<comment type="caution">
    <text evidence="9">The sequence shown here is derived from an EMBL/GenBank/DDBJ whole genome shotgun (WGS) entry which is preliminary data.</text>
</comment>
<evidence type="ECO:0000256" key="2">
    <source>
        <dbReference type="ARBA" id="ARBA00022722"/>
    </source>
</evidence>
<organism evidence="9 10">
    <name type="scientific">Arcicella aquatica</name>
    <dbReference type="NCBI Taxonomy" id="217141"/>
    <lineage>
        <taxon>Bacteria</taxon>
        <taxon>Pseudomonadati</taxon>
        <taxon>Bacteroidota</taxon>
        <taxon>Cytophagia</taxon>
        <taxon>Cytophagales</taxon>
        <taxon>Flectobacillaceae</taxon>
        <taxon>Arcicella</taxon>
    </lineage>
</organism>
<dbReference type="HAMAP" id="MF_01895">
    <property type="entry name" value="RNase_R"/>
    <property type="match status" value="1"/>
</dbReference>
<evidence type="ECO:0000256" key="7">
    <source>
        <dbReference type="SAM" id="MobiDB-lite"/>
    </source>
</evidence>
<dbReference type="InterPro" id="IPR040476">
    <property type="entry name" value="CSD2"/>
</dbReference>
<evidence type="ECO:0000259" key="8">
    <source>
        <dbReference type="PROSITE" id="PS50126"/>
    </source>
</evidence>
<dbReference type="PROSITE" id="PS50126">
    <property type="entry name" value="S1"/>
    <property type="match status" value="1"/>
</dbReference>
<keyword evidence="10" id="KW-1185">Reference proteome</keyword>
<dbReference type="InterPro" id="IPR003029">
    <property type="entry name" value="S1_domain"/>
</dbReference>
<evidence type="ECO:0000256" key="6">
    <source>
        <dbReference type="HAMAP-Rule" id="MF_01895"/>
    </source>
</evidence>
<sequence length="795" mass="90911">MIKPKQSKEQTFRDRIKEEILEFFRLNEDTAWSLNQVHKAFAVRDRSTKTLYGELLEELHKNKKIIRQQNGSYIVDTVTEFVVGRIDHVNARFAFVVVEDREDDIWINTRELNGAIDGDTVKVLVFPKNKKGTTRAEGEVVEIIERGRKELVGTIEILPNYAFVTPDAKKIFQDVFVSKYDTSDAQNGDKVIVKITNWAEKERKMEGQVIEVLGKAGENNTEMHAILAEFGLPISFPKNIEEEAENIPVKISAAEIKNRRDFRGTTTFTIDPVDAKDFDDALSFAFLENGNYEIGVHIADVTHYVLPESNLEAEAFKRATSVYLVDRVVPMLPEKLSNGLCSLRPNEDKLTFSAVFEITPDAKVVGEWFGRTIIHSDRRFSYEEAQEVLDAVEGGNIAIEDAKPVEIPEEEPKKKGRKKKTDDVASLPTFPKELLTLNQLAHKLRDERFAKGAVNFETVEVKFNLDENGKPLGIYQKIRKDSHKLIEEFMLLANKKVAEYVFNLRKTEPRNTMVYRTHDAPDPEKLKNFSTFAKRFGYNVQTEVSQISTSFNALMHDVEGKPEQNILENLAVRTMSKAKYSTDPIGHFGLAFRFYSHFTSPIRRYPDMMAHRMLQHYLDGGQPLERAPWEARCKHSSEMEKMAAEAERASIKYKQVEFMSLMEEGKVWDGIISGVTEFGIFVEITETASEGLIRMNDLKDDFYDFDRDNYRIVGQRNGKVFTFGDKLQVKVKECNLGRRSMDLTLVGNDSDGKRKTKPSHRGDSRHKSKNAKSAPRGDRRTKGSGGESRDRKKKR</sequence>
<comment type="similarity">
    <text evidence="6">Belongs to the RNR ribonuclease family. RNase R subfamily.</text>
</comment>
<reference evidence="9 10" key="1">
    <citation type="submission" date="2023-12" db="EMBL/GenBank/DDBJ databases">
        <title>Novel species of the genus Arcicella isolated from rivers.</title>
        <authorList>
            <person name="Lu H."/>
        </authorList>
    </citation>
    <scope>NUCLEOTIDE SEQUENCE [LARGE SCALE GENOMIC DNA]</scope>
    <source>
        <strain evidence="9 10">LMG 21963</strain>
    </source>
</reference>
<dbReference type="EMBL" id="JAYFUL010000047">
    <property type="protein sequence ID" value="MEA5260171.1"/>
    <property type="molecule type" value="Genomic_DNA"/>
</dbReference>
<dbReference type="Pfam" id="PF08206">
    <property type="entry name" value="OB_RNB"/>
    <property type="match status" value="1"/>
</dbReference>
<dbReference type="InterPro" id="IPR022966">
    <property type="entry name" value="RNase_II/R_CS"/>
</dbReference>
<dbReference type="RefSeq" id="WP_323252437.1">
    <property type="nucleotide sequence ID" value="NZ_JAYFUL010000047.1"/>
</dbReference>
<feature type="compositionally biased region" description="Basic and acidic residues" evidence="7">
    <location>
        <begin position="401"/>
        <end position="413"/>
    </location>
</feature>
<dbReference type="SMART" id="SM00357">
    <property type="entry name" value="CSP"/>
    <property type="match status" value="2"/>
</dbReference>
<dbReference type="Pfam" id="PF00773">
    <property type="entry name" value="RNB"/>
    <property type="match status" value="1"/>
</dbReference>
<dbReference type="SMART" id="SM00955">
    <property type="entry name" value="RNB"/>
    <property type="match status" value="1"/>
</dbReference>
<dbReference type="Pfam" id="PF17876">
    <property type="entry name" value="CSD2"/>
    <property type="match status" value="1"/>
</dbReference>
<dbReference type="CDD" id="cd04471">
    <property type="entry name" value="S1_RNase_R"/>
    <property type="match status" value="1"/>
</dbReference>
<comment type="function">
    <text evidence="6">3'-5' exoribonuclease that releases 5'-nucleoside monophosphates and is involved in maturation of structured RNAs.</text>
</comment>